<evidence type="ECO:0000256" key="1">
    <source>
        <dbReference type="SAM" id="MobiDB-lite"/>
    </source>
</evidence>
<gene>
    <name evidence="2" type="ORF">I316_06575</name>
</gene>
<protein>
    <submittedName>
        <fullName evidence="2">Uncharacterized protein</fullName>
    </submittedName>
</protein>
<feature type="region of interest" description="Disordered" evidence="1">
    <location>
        <begin position="116"/>
        <end position="138"/>
    </location>
</feature>
<proteinExistence type="predicted"/>
<feature type="compositionally biased region" description="Polar residues" evidence="1">
    <location>
        <begin position="515"/>
        <end position="539"/>
    </location>
</feature>
<organism evidence="2 3">
    <name type="scientific">Kwoniella heveanensis BCC8398</name>
    <dbReference type="NCBI Taxonomy" id="1296120"/>
    <lineage>
        <taxon>Eukaryota</taxon>
        <taxon>Fungi</taxon>
        <taxon>Dikarya</taxon>
        <taxon>Basidiomycota</taxon>
        <taxon>Agaricomycotina</taxon>
        <taxon>Tremellomycetes</taxon>
        <taxon>Tremellales</taxon>
        <taxon>Cryptococcaceae</taxon>
        <taxon>Kwoniella</taxon>
    </lineage>
</organism>
<reference evidence="2 3" key="1">
    <citation type="submission" date="2013-07" db="EMBL/GenBank/DDBJ databases">
        <title>The Genome Sequence of Cryptococcus heveanensis BCC8398.</title>
        <authorList>
            <consortium name="The Broad Institute Genome Sequencing Platform"/>
            <person name="Cuomo C."/>
            <person name="Litvintseva A."/>
            <person name="Chen Y."/>
            <person name="Heitman J."/>
            <person name="Sun S."/>
            <person name="Springer D."/>
            <person name="Dromer F."/>
            <person name="Young S.K."/>
            <person name="Zeng Q."/>
            <person name="Gargeya S."/>
            <person name="Fitzgerald M."/>
            <person name="Abouelleil A."/>
            <person name="Alvarado L."/>
            <person name="Berlin A.M."/>
            <person name="Chapman S.B."/>
            <person name="Dewar J."/>
            <person name="Goldberg J."/>
            <person name="Griggs A."/>
            <person name="Gujja S."/>
            <person name="Hansen M."/>
            <person name="Howarth C."/>
            <person name="Imamovic A."/>
            <person name="Larimer J."/>
            <person name="McCowan C."/>
            <person name="Murphy C."/>
            <person name="Pearson M."/>
            <person name="Priest M."/>
            <person name="Roberts A."/>
            <person name="Saif S."/>
            <person name="Shea T."/>
            <person name="Sykes S."/>
            <person name="Wortman J."/>
            <person name="Nusbaum C."/>
            <person name="Birren B."/>
        </authorList>
    </citation>
    <scope>NUCLEOTIDE SEQUENCE [LARGE SCALE GENOMIC DNA]</scope>
    <source>
        <strain evidence="2 3">BCC8398</strain>
    </source>
</reference>
<dbReference type="EMBL" id="KV700131">
    <property type="protein sequence ID" value="OCF31768.1"/>
    <property type="molecule type" value="Genomic_DNA"/>
</dbReference>
<accession>A0A1B9GLA0</accession>
<dbReference type="AlphaFoldDB" id="A0A1B9GLA0"/>
<sequence>MEWNNQNPDCVLPTSSEDLVARSGHLAPHSRFSVSFTSLDEQSIAGRGRENAAFFQDWNPDTIMREEIADPVQRSLPADNTADDDFLLSGLPESQHTYFLSSDNLHSGIDRPNVSWSRRVDPASPVSRLTGPQNHGDVDTYLSVGTSPDFPQSRNDVYSQSTAYQHLALPGDQELNGQPGNIPADQIIGLSSNCTWSSYRISDTPGSEGAIFSPSSWNGNATWDDDSLLYSPSLGIVSPGLDLQMPLPRFSVPDTETICRPPLSGPADLSVLNPEAEVEGNHAYSDDHMSAPPAVGVKHLQTVPSDPKARELPDPNEGFLDSRDAEEAAYMAQQPSTLLIAAQSSTSAMPPYQVGNEYHAPSLNEEMDPSLQASHTSESDHTEHYYHPNFTYGQSLDILTNPAAFVKPARSSDGSYLSPNRPTMWYETSQAPREASQWHSFGVGREQSVASMSIGFSIQGVFDTTAVEHPIGRPSQADALNAIGDHFEAGPPVSSATPYPAKGEDSLGEEPDVSLSKNDSSPVMVSSQEEAENIQSQGQIRHFQGR</sequence>
<keyword evidence="3" id="KW-1185">Reference proteome</keyword>
<dbReference type="Proteomes" id="UP000092666">
    <property type="component" value="Unassembled WGS sequence"/>
</dbReference>
<feature type="region of interest" description="Disordered" evidence="1">
    <location>
        <begin position="485"/>
        <end position="546"/>
    </location>
</feature>
<evidence type="ECO:0000313" key="3">
    <source>
        <dbReference type="Proteomes" id="UP000092666"/>
    </source>
</evidence>
<name>A0A1B9GLA0_9TREE</name>
<evidence type="ECO:0000313" key="2">
    <source>
        <dbReference type="EMBL" id="OCF31768.1"/>
    </source>
</evidence>
<reference evidence="3" key="2">
    <citation type="submission" date="2013-12" db="EMBL/GenBank/DDBJ databases">
        <title>Evolution of pathogenesis and genome organization in the Tremellales.</title>
        <authorList>
            <person name="Cuomo C."/>
            <person name="Litvintseva A."/>
            <person name="Heitman J."/>
            <person name="Chen Y."/>
            <person name="Sun S."/>
            <person name="Springer D."/>
            <person name="Dromer F."/>
            <person name="Young S."/>
            <person name="Zeng Q."/>
            <person name="Chapman S."/>
            <person name="Gujja S."/>
            <person name="Saif S."/>
            <person name="Birren B."/>
        </authorList>
    </citation>
    <scope>NUCLEOTIDE SEQUENCE [LARGE SCALE GENOMIC DNA]</scope>
    <source>
        <strain evidence="3">BCC8398</strain>
    </source>
</reference>